<proteinExistence type="predicted"/>
<accession>A0A0B4D7P6</accession>
<name>A0A0B4D7P6_PSEPS</name>
<dbReference type="InterPro" id="IPR011335">
    <property type="entry name" value="Restrct_endonuc-II-like"/>
</dbReference>
<dbReference type="InterPro" id="IPR007569">
    <property type="entry name" value="DUF559"/>
</dbReference>
<evidence type="ECO:0000313" key="3">
    <source>
        <dbReference type="Proteomes" id="UP000031196"/>
    </source>
</evidence>
<dbReference type="Proteomes" id="UP000031196">
    <property type="component" value="Unassembled WGS sequence"/>
</dbReference>
<dbReference type="Gene3D" id="3.40.960.10">
    <property type="entry name" value="VSR Endonuclease"/>
    <property type="match status" value="1"/>
</dbReference>
<evidence type="ECO:0000259" key="1">
    <source>
        <dbReference type="Pfam" id="PF04480"/>
    </source>
</evidence>
<sequence length="283" mass="31431">MDICDYLARRGGAARSLELHKAGFTRTKVGRAVALGLVLKIRRGVYSLPGDKRAVRALAAGGRLTCLSAAPIYDLWTLGDPAVLHVSRSHPVHTPGVIDHGRPKHPRHSWLPALGLADVLLHALHCLPELEALVMVQSAVGRGDIALDFLYGRCQGRRNGRTRSVLDLVIPRADSVLEVLANVHFARAGLRLRRHVYIAGVGEVDFLVEECLVVETDGSTHFEPKSVKRDQRRNNQSIIGGYLVLRYYYDDVIHRPDAMVAEVQAVLRRWRRPTNNRDGNTFA</sequence>
<dbReference type="RefSeq" id="WP_043449151.1">
    <property type="nucleotide sequence ID" value="NZ_JWTB01000004.1"/>
</dbReference>
<gene>
    <name evidence="2" type="ORF">RM50_01365</name>
</gene>
<dbReference type="EMBL" id="JWTB01000004">
    <property type="protein sequence ID" value="KIC69379.1"/>
    <property type="molecule type" value="Genomic_DNA"/>
</dbReference>
<dbReference type="Pfam" id="PF04480">
    <property type="entry name" value="DUF559"/>
    <property type="match status" value="1"/>
</dbReference>
<reference evidence="2 3" key="1">
    <citation type="submission" date="2014-12" db="EMBL/GenBank/DDBJ databases">
        <title>Genome sequencing of Arthrobacter phenanthrenivorans SWC37.</title>
        <authorList>
            <person name="Tan P.W."/>
            <person name="Chan K.-G."/>
        </authorList>
    </citation>
    <scope>NUCLEOTIDE SEQUENCE [LARGE SCALE GENOMIC DNA]</scope>
    <source>
        <strain evidence="2 3">SWC37</strain>
    </source>
</reference>
<dbReference type="OrthoDB" id="5144556at2"/>
<evidence type="ECO:0000313" key="2">
    <source>
        <dbReference type="EMBL" id="KIC69379.1"/>
    </source>
</evidence>
<protein>
    <recommendedName>
        <fullName evidence="1">DUF559 domain-containing protein</fullName>
    </recommendedName>
</protein>
<organism evidence="2 3">
    <name type="scientific">Pseudarthrobacter phenanthrenivorans</name>
    <name type="common">Arthrobacter phenanthrenivorans</name>
    <dbReference type="NCBI Taxonomy" id="361575"/>
    <lineage>
        <taxon>Bacteria</taxon>
        <taxon>Bacillati</taxon>
        <taxon>Actinomycetota</taxon>
        <taxon>Actinomycetes</taxon>
        <taxon>Micrococcales</taxon>
        <taxon>Micrococcaceae</taxon>
        <taxon>Pseudarthrobacter</taxon>
    </lineage>
</organism>
<feature type="domain" description="DUF559" evidence="1">
    <location>
        <begin position="188"/>
        <end position="267"/>
    </location>
</feature>
<comment type="caution">
    <text evidence="2">The sequence shown here is derived from an EMBL/GenBank/DDBJ whole genome shotgun (WGS) entry which is preliminary data.</text>
</comment>
<dbReference type="SUPFAM" id="SSF52980">
    <property type="entry name" value="Restriction endonuclease-like"/>
    <property type="match status" value="1"/>
</dbReference>
<dbReference type="AlphaFoldDB" id="A0A0B4D7P6"/>